<dbReference type="STRING" id="1395513.P343_18280"/>
<protein>
    <recommendedName>
        <fullName evidence="4">C2H2-type domain-containing protein</fullName>
    </recommendedName>
</protein>
<evidence type="ECO:0000313" key="2">
    <source>
        <dbReference type="EMBL" id="EST10243.1"/>
    </source>
</evidence>
<comment type="caution">
    <text evidence="2">The sequence shown here is derived from an EMBL/GenBank/DDBJ whole genome shotgun (WGS) entry which is preliminary data.</text>
</comment>
<dbReference type="eggNOG" id="ENOG502ZHAP">
    <property type="taxonomic scope" value="Bacteria"/>
</dbReference>
<accession>V6ITR5</accession>
<dbReference type="RefSeq" id="WP_023511816.1">
    <property type="nucleotide sequence ID" value="NZ_AWTC01000030.1"/>
</dbReference>
<sequence length="135" mass="16161">MDKKISEHLKTATELFFEPAPIKEPEEEREEPIFQNEDEAERKRKVYQCNCCGRTFTEKGDIDFTSNLFHDFAAYTGYSSPLDDEKIEFMLCERCLMDIFRGFKHQPIVHGQNVVEWYDQVKEGYYEELDELERR</sequence>
<organism evidence="2 3">
    <name type="scientific">Sporolactobacillus laevolacticus DSM 442</name>
    <dbReference type="NCBI Taxonomy" id="1395513"/>
    <lineage>
        <taxon>Bacteria</taxon>
        <taxon>Bacillati</taxon>
        <taxon>Bacillota</taxon>
        <taxon>Bacilli</taxon>
        <taxon>Bacillales</taxon>
        <taxon>Sporolactobacillaceae</taxon>
        <taxon>Sporolactobacillus</taxon>
    </lineage>
</organism>
<evidence type="ECO:0000256" key="1">
    <source>
        <dbReference type="SAM" id="MobiDB-lite"/>
    </source>
</evidence>
<keyword evidence="3" id="KW-1185">Reference proteome</keyword>
<proteinExistence type="predicted"/>
<dbReference type="EMBL" id="AWTC01000030">
    <property type="protein sequence ID" value="EST10243.1"/>
    <property type="molecule type" value="Genomic_DNA"/>
</dbReference>
<evidence type="ECO:0008006" key="4">
    <source>
        <dbReference type="Google" id="ProtNLM"/>
    </source>
</evidence>
<evidence type="ECO:0000313" key="3">
    <source>
        <dbReference type="Proteomes" id="UP000018296"/>
    </source>
</evidence>
<dbReference type="Proteomes" id="UP000018296">
    <property type="component" value="Unassembled WGS sequence"/>
</dbReference>
<feature type="region of interest" description="Disordered" evidence="1">
    <location>
        <begin position="20"/>
        <end position="40"/>
    </location>
</feature>
<dbReference type="OrthoDB" id="2880387at2"/>
<dbReference type="AlphaFoldDB" id="V6ITR5"/>
<reference evidence="2 3" key="1">
    <citation type="journal article" date="2013" name="Genome Announc.">
        <title>Genome Sequence of Sporolactobacillus laevolacticus DSM442, an Efficient Polymer-Grade D-Lactate Producer from Agricultural Waste Cottonseed as a Nitrogen Source.</title>
        <authorList>
            <person name="Wang H."/>
            <person name="Wang L."/>
            <person name="Ju J."/>
            <person name="Yu B."/>
            <person name="Ma Y."/>
        </authorList>
    </citation>
    <scope>NUCLEOTIDE SEQUENCE [LARGE SCALE GENOMIC DNA]</scope>
    <source>
        <strain evidence="2 3">DSM 442</strain>
    </source>
</reference>
<dbReference type="PATRIC" id="fig|1395513.3.peg.3689"/>
<name>V6ITR5_9BACL</name>
<gene>
    <name evidence="2" type="ORF">P343_18280</name>
</gene>